<reference evidence="1 2" key="1">
    <citation type="submission" date="2024-04" db="EMBL/GenBank/DDBJ databases">
        <authorList>
            <person name="Rising A."/>
            <person name="Reimegard J."/>
            <person name="Sonavane S."/>
            <person name="Akerstrom W."/>
            <person name="Nylinder S."/>
            <person name="Hedman E."/>
            <person name="Kallberg Y."/>
        </authorList>
    </citation>
    <scope>NUCLEOTIDE SEQUENCE [LARGE SCALE GENOMIC DNA]</scope>
</reference>
<evidence type="ECO:0008006" key="3">
    <source>
        <dbReference type="Google" id="ProtNLM"/>
    </source>
</evidence>
<dbReference type="Gene3D" id="3.90.550.20">
    <property type="match status" value="1"/>
</dbReference>
<evidence type="ECO:0000313" key="2">
    <source>
        <dbReference type="Proteomes" id="UP001497382"/>
    </source>
</evidence>
<dbReference type="SUPFAM" id="SSF53448">
    <property type="entry name" value="Nucleotide-diphospho-sugar transferases"/>
    <property type="match status" value="1"/>
</dbReference>
<dbReference type="InterPro" id="IPR029044">
    <property type="entry name" value="Nucleotide-diphossugar_trans"/>
</dbReference>
<keyword evidence="2" id="KW-1185">Reference proteome</keyword>
<dbReference type="AlphaFoldDB" id="A0AAV2AJF8"/>
<gene>
    <name evidence="1" type="ORF">LARSCL_LOCUS12569</name>
</gene>
<dbReference type="Pfam" id="PF04488">
    <property type="entry name" value="Gly_transf_sug"/>
    <property type="match status" value="1"/>
</dbReference>
<accession>A0AAV2AJF8</accession>
<comment type="caution">
    <text evidence="1">The sequence shown here is derived from an EMBL/GenBank/DDBJ whole genome shotgun (WGS) entry which is preliminary data.</text>
</comment>
<sequence>MSFNTFWKIFMRNRYRILCSLLFVFIFSYVLLNSYNSILRSRLKNFFAGDIVDFSYSDNVTGFSYPIVPNIVHYVHFDSPDLSFIQVISIRAVYLNSPPEKILIHCNCYSLKGKYWDMVKNISILEISYMRKPTHIFEKLLSSVYHSSDIARLEILMKYGGIFLDTDTYVIKSLEYFRRFEMTLGWPPSQNLGTQLLIAHKNARFLKLWYNSYHYYRRERWYYNAGELPTQFILEPMPYLVHRVPYDFGVHNLVHLLYGTCSSEWKNYHAIHLLVRHKNYLLPGDIVEEFNEENIKTYNKTFGDMARLVLYGFIDIIKLYEFYSRTSEKQQKGSLAVKLYLLRFHMENLIRRIRECKMLSSHACADRQQKLFFYFVVIVVCEKIIMQEYLIQ</sequence>
<evidence type="ECO:0000313" key="1">
    <source>
        <dbReference type="EMBL" id="CAL1283380.1"/>
    </source>
</evidence>
<proteinExistence type="predicted"/>
<dbReference type="PANTHER" id="PTHR46830:SF1">
    <property type="entry name" value="ALPHA-1,4-N-ACETYLGLUCOSAMINYLTRANSFERASE"/>
    <property type="match status" value="1"/>
</dbReference>
<dbReference type="Proteomes" id="UP001497382">
    <property type="component" value="Unassembled WGS sequence"/>
</dbReference>
<dbReference type="EMBL" id="CAXIEN010000167">
    <property type="protein sequence ID" value="CAL1283380.1"/>
    <property type="molecule type" value="Genomic_DNA"/>
</dbReference>
<dbReference type="PANTHER" id="PTHR46830">
    <property type="entry name" value="TRANSFERASE, PUTATIVE-RELATED"/>
    <property type="match status" value="1"/>
</dbReference>
<organism evidence="1 2">
    <name type="scientific">Larinioides sclopetarius</name>
    <dbReference type="NCBI Taxonomy" id="280406"/>
    <lineage>
        <taxon>Eukaryota</taxon>
        <taxon>Metazoa</taxon>
        <taxon>Ecdysozoa</taxon>
        <taxon>Arthropoda</taxon>
        <taxon>Chelicerata</taxon>
        <taxon>Arachnida</taxon>
        <taxon>Araneae</taxon>
        <taxon>Araneomorphae</taxon>
        <taxon>Entelegynae</taxon>
        <taxon>Araneoidea</taxon>
        <taxon>Araneidae</taxon>
        <taxon>Larinioides</taxon>
    </lineage>
</organism>
<dbReference type="InterPro" id="IPR007577">
    <property type="entry name" value="GlycoTrfase_DXD_sugar-bd_CS"/>
</dbReference>
<name>A0AAV2AJF8_9ARAC</name>
<protein>
    <recommendedName>
        <fullName evidence="3">Glycosyltransferase</fullName>
    </recommendedName>
</protein>